<dbReference type="OrthoDB" id="6764591at2"/>
<dbReference type="AlphaFoldDB" id="A0A266NAR0"/>
<accession>A0A266NAR0</accession>
<protein>
    <submittedName>
        <fullName evidence="2">Uncharacterized protein</fullName>
    </submittedName>
</protein>
<evidence type="ECO:0000256" key="1">
    <source>
        <dbReference type="SAM" id="SignalP"/>
    </source>
</evidence>
<dbReference type="Proteomes" id="UP000215788">
    <property type="component" value="Unassembled WGS sequence"/>
</dbReference>
<evidence type="ECO:0000313" key="2">
    <source>
        <dbReference type="EMBL" id="OZY59549.1"/>
    </source>
</evidence>
<proteinExistence type="predicted"/>
<dbReference type="EMBL" id="NQKI01000013">
    <property type="protein sequence ID" value="OZY59549.1"/>
    <property type="molecule type" value="Genomic_DNA"/>
</dbReference>
<keyword evidence="1" id="KW-0732">Signal</keyword>
<feature type="signal peptide" evidence="1">
    <location>
        <begin position="1"/>
        <end position="20"/>
    </location>
</feature>
<gene>
    <name evidence="2" type="ORF">CJF39_10575</name>
</gene>
<comment type="caution">
    <text evidence="2">The sequence shown here is derived from an EMBL/GenBank/DDBJ whole genome shotgun (WGS) entry which is preliminary data.</text>
</comment>
<sequence length="410" mass="45145">MLIRCFISLSCLLALIPAAALEMNISAQFKPDPSNPQHNVFENLTPNNGGYCKWYPAACEAKGIKSLKIKTFFSSINPIAANHTDPRQGAMVSAPSEWRSLTVTHNQTGEVETVKVRINGLGSSVRTAAVMSLVEGSAGSPWQAHNVLWNGGNWGNAPAPCARLMNGSLYTVDSFDFFWQMPSQGGSCGKSPKYPIPWMRFNYIDFSYELVTPNPLSMSSGDYTGSITYTLGPRQDFDMGDNFLPDDPILTLNFSLSVKHVMKIELPPGGNQIVLEPKGGWQLWRAGRRPETLFRDQTFLVYASSRFKMQLACERVIGDTCGLSNGSQHAVPVNLFVSLPNGLRHANGASVNRQPLLLSGVGTEMFEPTQYVDRKPGTLHFEIDNAYVAEMLFQEGTYKGSVTVIWDSEV</sequence>
<evidence type="ECO:0000313" key="3">
    <source>
        <dbReference type="Proteomes" id="UP000215788"/>
    </source>
</evidence>
<organism evidence="2 3">
    <name type="scientific">Pseudomonas lundensis</name>
    <dbReference type="NCBI Taxonomy" id="86185"/>
    <lineage>
        <taxon>Bacteria</taxon>
        <taxon>Pseudomonadati</taxon>
        <taxon>Pseudomonadota</taxon>
        <taxon>Gammaproteobacteria</taxon>
        <taxon>Pseudomonadales</taxon>
        <taxon>Pseudomonadaceae</taxon>
        <taxon>Pseudomonas</taxon>
    </lineage>
</organism>
<name>A0A266NAR0_9PSED</name>
<feature type="chain" id="PRO_5012627995" evidence="1">
    <location>
        <begin position="21"/>
        <end position="410"/>
    </location>
</feature>
<reference evidence="2 3" key="1">
    <citation type="submission" date="2017-08" db="EMBL/GenBank/DDBJ databases">
        <title>Genomic and metabolic characterisation of spoilage-associated Pseudomonas species.</title>
        <authorList>
            <person name="Stanborough T."/>
            <person name="Fegan N."/>
            <person name="Powell S.M."/>
            <person name="Singh T."/>
            <person name="Tamplin M.L."/>
            <person name="Chandry P.S."/>
        </authorList>
    </citation>
    <scope>NUCLEOTIDE SEQUENCE [LARGE SCALE GENOMIC DNA]</scope>
    <source>
        <strain evidence="2 3">L1802</strain>
    </source>
</reference>